<accession>A0A0V1GBC9</accession>
<dbReference type="EMBL" id="JYDV01004330">
    <property type="protein sequence ID" value="KRY95504.1"/>
    <property type="molecule type" value="Genomic_DNA"/>
</dbReference>
<proteinExistence type="predicted"/>
<dbReference type="AlphaFoldDB" id="A0A0V1GBC9"/>
<evidence type="ECO:0000313" key="1">
    <source>
        <dbReference type="EMBL" id="KRY95504.1"/>
    </source>
</evidence>
<reference evidence="1 2" key="1">
    <citation type="submission" date="2015-01" db="EMBL/GenBank/DDBJ databases">
        <title>Evolution of Trichinella species and genotypes.</title>
        <authorList>
            <person name="Korhonen P.K."/>
            <person name="Edoardo P."/>
            <person name="Giuseppe L.R."/>
            <person name="Gasser R.B."/>
        </authorList>
    </citation>
    <scope>NUCLEOTIDE SEQUENCE [LARGE SCALE GENOMIC DNA]</scope>
    <source>
        <strain evidence="1">ISS176</strain>
    </source>
</reference>
<protein>
    <submittedName>
        <fullName evidence="1">Uncharacterized protein</fullName>
    </submittedName>
</protein>
<name>A0A0V1GBC9_TRIPS</name>
<gene>
    <name evidence="1" type="ORF">T4C_13036</name>
</gene>
<evidence type="ECO:0000313" key="2">
    <source>
        <dbReference type="Proteomes" id="UP000054826"/>
    </source>
</evidence>
<dbReference type="Proteomes" id="UP000054826">
    <property type="component" value="Unassembled WGS sequence"/>
</dbReference>
<organism evidence="1 2">
    <name type="scientific">Trichinella pseudospiralis</name>
    <name type="common">Parasitic roundworm</name>
    <dbReference type="NCBI Taxonomy" id="6337"/>
    <lineage>
        <taxon>Eukaryota</taxon>
        <taxon>Metazoa</taxon>
        <taxon>Ecdysozoa</taxon>
        <taxon>Nematoda</taxon>
        <taxon>Enoplea</taxon>
        <taxon>Dorylaimia</taxon>
        <taxon>Trichinellida</taxon>
        <taxon>Trichinellidae</taxon>
        <taxon>Trichinella</taxon>
    </lineage>
</organism>
<sequence length="40" mass="4847">MEMEAKDQQNNHIQCCVRTMMTNPGTRKRVHLCKEERNRE</sequence>
<comment type="caution">
    <text evidence="1">The sequence shown here is derived from an EMBL/GenBank/DDBJ whole genome shotgun (WGS) entry which is preliminary data.</text>
</comment>